<evidence type="ECO:0000313" key="2">
    <source>
        <dbReference type="EMBL" id="ETO04630.1"/>
    </source>
</evidence>
<dbReference type="EMBL" id="ASPP01029124">
    <property type="protein sequence ID" value="ETO04630.1"/>
    <property type="molecule type" value="Genomic_DNA"/>
</dbReference>
<protein>
    <submittedName>
        <fullName evidence="2">Uncharacterized protein</fullName>
    </submittedName>
</protein>
<dbReference type="Proteomes" id="UP000023152">
    <property type="component" value="Unassembled WGS sequence"/>
</dbReference>
<keyword evidence="1" id="KW-1133">Transmembrane helix</keyword>
<name>X6LV75_RETFI</name>
<gene>
    <name evidence="2" type="ORF">RFI_32767</name>
</gene>
<keyword evidence="1" id="KW-0472">Membrane</keyword>
<comment type="caution">
    <text evidence="2">The sequence shown here is derived from an EMBL/GenBank/DDBJ whole genome shotgun (WGS) entry which is preliminary data.</text>
</comment>
<reference evidence="2 3" key="1">
    <citation type="journal article" date="2013" name="Curr. Biol.">
        <title>The Genome of the Foraminiferan Reticulomyxa filosa.</title>
        <authorList>
            <person name="Glockner G."/>
            <person name="Hulsmann N."/>
            <person name="Schleicher M."/>
            <person name="Noegel A.A."/>
            <person name="Eichinger L."/>
            <person name="Gallinger C."/>
            <person name="Pawlowski J."/>
            <person name="Sierra R."/>
            <person name="Euteneuer U."/>
            <person name="Pillet L."/>
            <person name="Moustafa A."/>
            <person name="Platzer M."/>
            <person name="Groth M."/>
            <person name="Szafranski K."/>
            <person name="Schliwa M."/>
        </authorList>
    </citation>
    <scope>NUCLEOTIDE SEQUENCE [LARGE SCALE GENOMIC DNA]</scope>
</reference>
<organism evidence="2 3">
    <name type="scientific">Reticulomyxa filosa</name>
    <dbReference type="NCBI Taxonomy" id="46433"/>
    <lineage>
        <taxon>Eukaryota</taxon>
        <taxon>Sar</taxon>
        <taxon>Rhizaria</taxon>
        <taxon>Retaria</taxon>
        <taxon>Foraminifera</taxon>
        <taxon>Monothalamids</taxon>
        <taxon>Reticulomyxidae</taxon>
        <taxon>Reticulomyxa</taxon>
    </lineage>
</organism>
<evidence type="ECO:0000313" key="3">
    <source>
        <dbReference type="Proteomes" id="UP000023152"/>
    </source>
</evidence>
<keyword evidence="3" id="KW-1185">Reference proteome</keyword>
<accession>X6LV75</accession>
<keyword evidence="1" id="KW-0812">Transmembrane</keyword>
<proteinExistence type="predicted"/>
<feature type="transmembrane region" description="Helical" evidence="1">
    <location>
        <begin position="151"/>
        <end position="167"/>
    </location>
</feature>
<sequence>MEKDKENEKGIIGIDLRTSSFRELLNDGVDTILTKYGEVIGDCAKELHKSIQKKIDKYTQMHKKKGFFSSLPNDLNVQEQEQQYFSPVHNAQDEKIYEPSLREHRNRSISSKGLTIIMKYIKQEIMKKYANVNLKAVIAVPFHFSQSQKQVFVNTILCLCVCVYVMID</sequence>
<dbReference type="AlphaFoldDB" id="X6LV75"/>
<evidence type="ECO:0000256" key="1">
    <source>
        <dbReference type="SAM" id="Phobius"/>
    </source>
</evidence>